<evidence type="ECO:0000313" key="3">
    <source>
        <dbReference type="Proteomes" id="UP001499930"/>
    </source>
</evidence>
<proteinExistence type="predicted"/>
<keyword evidence="3" id="KW-1185">Reference proteome</keyword>
<reference evidence="3" key="1">
    <citation type="journal article" date="2019" name="Int. J. Syst. Evol. Microbiol.">
        <title>The Global Catalogue of Microorganisms (GCM) 10K type strain sequencing project: providing services to taxonomists for standard genome sequencing and annotation.</title>
        <authorList>
            <consortium name="The Broad Institute Genomics Platform"/>
            <consortium name="The Broad Institute Genome Sequencing Center for Infectious Disease"/>
            <person name="Wu L."/>
            <person name="Ma J."/>
        </authorList>
    </citation>
    <scope>NUCLEOTIDE SEQUENCE [LARGE SCALE GENOMIC DNA]</scope>
    <source>
        <strain evidence="3">JCM 3106</strain>
    </source>
</reference>
<dbReference type="PANTHER" id="PTHR35908">
    <property type="entry name" value="HYPOTHETICAL FUSION PROTEIN"/>
    <property type="match status" value="1"/>
</dbReference>
<dbReference type="Pfam" id="PF18029">
    <property type="entry name" value="Glyoxalase_6"/>
    <property type="match status" value="1"/>
</dbReference>
<protein>
    <submittedName>
        <fullName evidence="2">VOC family protein</fullName>
    </submittedName>
</protein>
<dbReference type="Proteomes" id="UP001499930">
    <property type="component" value="Unassembled WGS sequence"/>
</dbReference>
<gene>
    <name evidence="2" type="ORF">GCM10017559_59950</name>
</gene>
<accession>A0ABP6KXF9</accession>
<dbReference type="InterPro" id="IPR029068">
    <property type="entry name" value="Glyas_Bleomycin-R_OHBP_Dase"/>
</dbReference>
<organism evidence="2 3">
    <name type="scientific">Streptosporangium longisporum</name>
    <dbReference type="NCBI Taxonomy" id="46187"/>
    <lineage>
        <taxon>Bacteria</taxon>
        <taxon>Bacillati</taxon>
        <taxon>Actinomycetota</taxon>
        <taxon>Actinomycetes</taxon>
        <taxon>Streptosporangiales</taxon>
        <taxon>Streptosporangiaceae</taxon>
        <taxon>Streptosporangium</taxon>
    </lineage>
</organism>
<dbReference type="Gene3D" id="3.10.180.10">
    <property type="entry name" value="2,3-Dihydroxybiphenyl 1,2-Dioxygenase, domain 1"/>
    <property type="match status" value="1"/>
</dbReference>
<dbReference type="InterPro" id="IPR041581">
    <property type="entry name" value="Glyoxalase_6"/>
</dbReference>
<feature type="domain" description="Glyoxalase-like" evidence="1">
    <location>
        <begin position="10"/>
        <end position="147"/>
    </location>
</feature>
<name>A0ABP6KXF9_9ACTN</name>
<dbReference type="SUPFAM" id="SSF54593">
    <property type="entry name" value="Glyoxalase/Bleomycin resistance protein/Dihydroxybiphenyl dioxygenase"/>
    <property type="match status" value="1"/>
</dbReference>
<dbReference type="PANTHER" id="PTHR35908:SF1">
    <property type="entry name" value="CONSERVED PROTEIN"/>
    <property type="match status" value="1"/>
</dbReference>
<dbReference type="EMBL" id="BAAAWD010000015">
    <property type="protein sequence ID" value="GAA3026110.1"/>
    <property type="molecule type" value="Genomic_DNA"/>
</dbReference>
<comment type="caution">
    <text evidence="2">The sequence shown here is derived from an EMBL/GenBank/DDBJ whole genome shotgun (WGS) entry which is preliminary data.</text>
</comment>
<evidence type="ECO:0000313" key="2">
    <source>
        <dbReference type="EMBL" id="GAA3026110.1"/>
    </source>
</evidence>
<evidence type="ECO:0000259" key="1">
    <source>
        <dbReference type="Pfam" id="PF18029"/>
    </source>
</evidence>
<sequence length="148" mass="16519">MGIAIPMDIQITFDAGDPRKLASFWAEALGYRIQPPPEGFDSWDAWADSQGIPPEQRSNWAALVDPDEGRPRIYFQRVPEAKTVKNRVHLDVNVGGPSGAPIEERRPLVQAEVKRLVGLGATEVRTAEENGEYWTLMTDPEGNEFCLQ</sequence>